<organism evidence="1 2">
    <name type="scientific">Gordonia sputi NBRC 100414</name>
    <dbReference type="NCBI Taxonomy" id="1089453"/>
    <lineage>
        <taxon>Bacteria</taxon>
        <taxon>Bacillati</taxon>
        <taxon>Actinomycetota</taxon>
        <taxon>Actinomycetes</taxon>
        <taxon>Mycobacteriales</taxon>
        <taxon>Gordoniaceae</taxon>
        <taxon>Gordonia</taxon>
    </lineage>
</organism>
<comment type="caution">
    <text evidence="1">The sequence shown here is derived from an EMBL/GenBank/DDBJ whole genome shotgun (WGS) entry which is preliminary data.</text>
</comment>
<proteinExistence type="predicted"/>
<protein>
    <submittedName>
        <fullName evidence="1">Uncharacterized protein</fullName>
    </submittedName>
</protein>
<evidence type="ECO:0000313" key="1">
    <source>
        <dbReference type="EMBL" id="GAB41587.1"/>
    </source>
</evidence>
<dbReference type="PROSITE" id="PS51257">
    <property type="entry name" value="PROKAR_LIPOPROTEIN"/>
    <property type="match status" value="1"/>
</dbReference>
<keyword evidence="2" id="KW-1185">Reference proteome</keyword>
<dbReference type="EMBL" id="BAFC01000135">
    <property type="protein sequence ID" value="GAB41587.1"/>
    <property type="molecule type" value="Genomic_DNA"/>
</dbReference>
<dbReference type="AlphaFoldDB" id="H5U779"/>
<reference evidence="1 2" key="1">
    <citation type="submission" date="2012-02" db="EMBL/GenBank/DDBJ databases">
        <title>Whole genome shotgun sequence of Gordonia sputi NBRC 100414.</title>
        <authorList>
            <person name="Yoshida I."/>
            <person name="Hosoyama A."/>
            <person name="Tsuchikane K."/>
            <person name="Katsumata H."/>
            <person name="Yamazaki S."/>
            <person name="Fujita N."/>
        </authorList>
    </citation>
    <scope>NUCLEOTIDE SEQUENCE [LARGE SCALE GENOMIC DNA]</scope>
    <source>
        <strain evidence="1 2">NBRC 100414</strain>
    </source>
</reference>
<accession>H5U779</accession>
<sequence length="121" mass="11496">MLIAGRAASGHRVVGLAGVGQILLGCLVCVSHTCVGIAGVGLVERCCVVEWCCVAVCFGLGWCGGAVGGAALAGEVGAGEALDVGEGGDAASAVGAGVIGTESFVDECGDALGEVEALFGG</sequence>
<gene>
    <name evidence="1" type="ORF">GOSPT_137_00080</name>
</gene>
<evidence type="ECO:0000313" key="2">
    <source>
        <dbReference type="Proteomes" id="UP000005845"/>
    </source>
</evidence>
<name>H5U779_9ACTN</name>
<dbReference type="Proteomes" id="UP000005845">
    <property type="component" value="Unassembled WGS sequence"/>
</dbReference>